<keyword evidence="3" id="KW-0285">Flavoprotein</keyword>
<evidence type="ECO:0000256" key="1">
    <source>
        <dbReference type="ARBA" id="ARBA00001974"/>
    </source>
</evidence>
<dbReference type="RefSeq" id="WP_379558092.1">
    <property type="nucleotide sequence ID" value="NZ_JBHTJS010000032.1"/>
</dbReference>
<evidence type="ECO:0000256" key="4">
    <source>
        <dbReference type="ARBA" id="ARBA00022827"/>
    </source>
</evidence>
<dbReference type="InterPro" id="IPR023753">
    <property type="entry name" value="FAD/NAD-binding_dom"/>
</dbReference>
<dbReference type="SUPFAM" id="SSF51905">
    <property type="entry name" value="FAD/NAD(P)-binding domain"/>
    <property type="match status" value="1"/>
</dbReference>
<dbReference type="EC" id="1.8.1.4" evidence="7"/>
<organism evidence="7 8">
    <name type="scientific">Oceanisphaera ostreae</name>
    <dbReference type="NCBI Taxonomy" id="914151"/>
    <lineage>
        <taxon>Bacteria</taxon>
        <taxon>Pseudomonadati</taxon>
        <taxon>Pseudomonadota</taxon>
        <taxon>Gammaproteobacteria</taxon>
        <taxon>Aeromonadales</taxon>
        <taxon>Aeromonadaceae</taxon>
        <taxon>Oceanisphaera</taxon>
    </lineage>
</organism>
<feature type="domain" description="FAD/NAD(P)-binding" evidence="6">
    <location>
        <begin position="8"/>
        <end position="326"/>
    </location>
</feature>
<comment type="cofactor">
    <cofactor evidence="1">
        <name>FAD</name>
        <dbReference type="ChEBI" id="CHEBI:57692"/>
    </cofactor>
</comment>
<sequence length="487" mass="53234">MRNQIKADVAIIGSGTAGLAAWRTASKQGKKVVIIESGPLGTTCARVGCMPSKLLIAAADSAHQVRQAPGFGVHPAGLTIDGKAVMKRLKAERDRFVSLVIDSIDTIPEASRITGYARFKDEHTLLVDEHSEVTATSIVIATGSRASYPQDWQKLGDRLVLNDDVFSWDDLPKSVALFGPGVIGLELGQALHRLGVKVWMFGMGGKLGPFTDSAVMDYAKQLFRDEFFLDTDANVQRMERSGNQVEIDFESEEGVTERIRVDYVIAATGRRPNVDQLELDKLGLDTNDRGVPVTDTATMQTSIGHIFLAGDASNQLPLLHEANDQGRIAGDNAARFPNIKQGFRHSTLSIVFTAPQIAMVGESYQALQQRSQQDPESCACFVVGQVSFEDQGRSRVMRRNQGLLRVYGEPKTGRFLGAEMIAPEAEHLAHLLAWAHQSQMTVAQMLTMPFYHPVVEEGLRTALRDLNAQLKLGSAIEDRCMECGVGD</sequence>
<dbReference type="PANTHER" id="PTHR43014">
    <property type="entry name" value="MERCURIC REDUCTASE"/>
    <property type="match status" value="1"/>
</dbReference>
<dbReference type="PRINTS" id="PR00368">
    <property type="entry name" value="FADPNR"/>
</dbReference>
<dbReference type="PIRSF" id="PIRSF000350">
    <property type="entry name" value="Mercury_reductase_MerA"/>
    <property type="match status" value="1"/>
</dbReference>
<dbReference type="EMBL" id="JBHTJS010000032">
    <property type="protein sequence ID" value="MFD1008102.1"/>
    <property type="molecule type" value="Genomic_DNA"/>
</dbReference>
<accession>A0ABW3KH20</accession>
<proteinExistence type="inferred from homology"/>
<dbReference type="Gene3D" id="3.30.390.30">
    <property type="match status" value="1"/>
</dbReference>
<dbReference type="PANTHER" id="PTHR43014:SF4">
    <property type="entry name" value="PYRIDINE NUCLEOTIDE-DISULFIDE OXIDOREDUCTASE RCLA-RELATED"/>
    <property type="match status" value="1"/>
</dbReference>
<feature type="domain" description="Pyridine nucleotide-disulphide oxidoreductase dimerisation" evidence="5">
    <location>
        <begin position="349"/>
        <end position="462"/>
    </location>
</feature>
<keyword evidence="7" id="KW-0560">Oxidoreductase</keyword>
<evidence type="ECO:0000256" key="2">
    <source>
        <dbReference type="ARBA" id="ARBA00007532"/>
    </source>
</evidence>
<keyword evidence="8" id="KW-1185">Reference proteome</keyword>
<dbReference type="Pfam" id="PF02852">
    <property type="entry name" value="Pyr_redox_dim"/>
    <property type="match status" value="1"/>
</dbReference>
<evidence type="ECO:0000313" key="7">
    <source>
        <dbReference type="EMBL" id="MFD1008102.1"/>
    </source>
</evidence>
<evidence type="ECO:0000256" key="3">
    <source>
        <dbReference type="ARBA" id="ARBA00022630"/>
    </source>
</evidence>
<dbReference type="GO" id="GO:0004148">
    <property type="term" value="F:dihydrolipoyl dehydrogenase (NADH) activity"/>
    <property type="evidence" value="ECO:0007669"/>
    <property type="project" value="UniProtKB-EC"/>
</dbReference>
<name>A0ABW3KH20_9GAMM</name>
<dbReference type="Pfam" id="PF07992">
    <property type="entry name" value="Pyr_redox_2"/>
    <property type="match status" value="1"/>
</dbReference>
<dbReference type="NCBIfam" id="NF004939">
    <property type="entry name" value="PRK06292.1-1"/>
    <property type="match status" value="1"/>
</dbReference>
<reference evidence="8" key="1">
    <citation type="journal article" date="2019" name="Int. J. Syst. Evol. Microbiol.">
        <title>The Global Catalogue of Microorganisms (GCM) 10K type strain sequencing project: providing services to taxonomists for standard genome sequencing and annotation.</title>
        <authorList>
            <consortium name="The Broad Institute Genomics Platform"/>
            <consortium name="The Broad Institute Genome Sequencing Center for Infectious Disease"/>
            <person name="Wu L."/>
            <person name="Ma J."/>
        </authorList>
    </citation>
    <scope>NUCLEOTIDE SEQUENCE [LARGE SCALE GENOMIC DNA]</scope>
    <source>
        <strain evidence="8">CCUG 60525</strain>
    </source>
</reference>
<evidence type="ECO:0000313" key="8">
    <source>
        <dbReference type="Proteomes" id="UP001597048"/>
    </source>
</evidence>
<protein>
    <submittedName>
        <fullName evidence="7">Dihydrolipoyl dehydrogenase</fullName>
        <ecNumber evidence="7">1.8.1.4</ecNumber>
    </submittedName>
</protein>
<dbReference type="InterPro" id="IPR016156">
    <property type="entry name" value="FAD/NAD-linked_Rdtase_dimer_sf"/>
</dbReference>
<dbReference type="InterPro" id="IPR036188">
    <property type="entry name" value="FAD/NAD-bd_sf"/>
</dbReference>
<comment type="caution">
    <text evidence="7">The sequence shown here is derived from an EMBL/GenBank/DDBJ whole genome shotgun (WGS) entry which is preliminary data.</text>
</comment>
<evidence type="ECO:0000259" key="6">
    <source>
        <dbReference type="Pfam" id="PF07992"/>
    </source>
</evidence>
<dbReference type="Gene3D" id="3.50.50.60">
    <property type="entry name" value="FAD/NAD(P)-binding domain"/>
    <property type="match status" value="2"/>
</dbReference>
<keyword evidence="4" id="KW-0274">FAD</keyword>
<dbReference type="Proteomes" id="UP001597048">
    <property type="component" value="Unassembled WGS sequence"/>
</dbReference>
<evidence type="ECO:0000259" key="5">
    <source>
        <dbReference type="Pfam" id="PF02852"/>
    </source>
</evidence>
<dbReference type="InterPro" id="IPR004099">
    <property type="entry name" value="Pyr_nucl-diS_OxRdtase_dimer"/>
</dbReference>
<comment type="similarity">
    <text evidence="2">Belongs to the class-I pyridine nucleotide-disulfide oxidoreductase family.</text>
</comment>
<dbReference type="PRINTS" id="PR00411">
    <property type="entry name" value="PNDRDTASEI"/>
</dbReference>
<dbReference type="InterPro" id="IPR001100">
    <property type="entry name" value="Pyr_nuc-diS_OxRdtase"/>
</dbReference>
<dbReference type="SUPFAM" id="SSF55424">
    <property type="entry name" value="FAD/NAD-linked reductases, dimerisation (C-terminal) domain"/>
    <property type="match status" value="1"/>
</dbReference>
<gene>
    <name evidence="7" type="ORF">ACFQ1C_08050</name>
</gene>